<dbReference type="Proteomes" id="UP001472866">
    <property type="component" value="Chromosome 09"/>
</dbReference>
<feature type="region of interest" description="Disordered" evidence="1">
    <location>
        <begin position="1"/>
        <end position="44"/>
    </location>
</feature>
<keyword evidence="3" id="KW-1185">Reference proteome</keyword>
<gene>
    <name evidence="2" type="ORF">HKI87_09g60590</name>
</gene>
<organism evidence="2 3">
    <name type="scientific">Chloropicon roscoffensis</name>
    <dbReference type="NCBI Taxonomy" id="1461544"/>
    <lineage>
        <taxon>Eukaryota</taxon>
        <taxon>Viridiplantae</taxon>
        <taxon>Chlorophyta</taxon>
        <taxon>Chloropicophyceae</taxon>
        <taxon>Chloropicales</taxon>
        <taxon>Chloropicaceae</taxon>
        <taxon>Chloropicon</taxon>
    </lineage>
</organism>
<evidence type="ECO:0000313" key="2">
    <source>
        <dbReference type="EMBL" id="WZN64502.1"/>
    </source>
</evidence>
<dbReference type="EMBL" id="CP151509">
    <property type="protein sequence ID" value="WZN64502.1"/>
    <property type="molecule type" value="Genomic_DNA"/>
</dbReference>
<accession>A0AAX4PET7</accession>
<name>A0AAX4PET7_9CHLO</name>
<feature type="compositionally biased region" description="Low complexity" evidence="1">
    <location>
        <begin position="14"/>
        <end position="30"/>
    </location>
</feature>
<sequence>MEERRDGHGGGIGTSPMSSSMRSMMPPSTSFHHHQEEDGVGVQGGVSQEEVTRCLMLLETKQTTTEKRLAGLLVLLHLLRRQTKTIMTNTNDDGEEGGARLARQAFARLNEAHAEQLGRALREATRGEQGGAHLNMGWQQLDLEISVCAALAQMSPEVARDPKLATMASSYLGACAQSPSEVKPQTLEAALDLGLHSVSADAAGSLEAVALVARVACEACASIYVGGSSGAAFPASGPKALRLAWASLRALGHHGRSSLSPAPTDFHRVASALTSALEATGRGDAAPIEAARALSLWLEPVHAAAMLSSEEGSAYVARLKRALAKLAVTTGTRCQPECVSVAASLAGALGPRFALDDPKEGRPLRPEGLPFLSLLTAKTEISLLLSDALQPGETVAADFGQTLEGLTMTAGERCAQRLPPCLALLEHSLEVLVECERGGGGGGGKASQDLCAYFELAHEVVGVVGQFLRERAKAEGFGDMAGEGSVELACCRALGGFLMECPEAAGEAGKGVGGGLVAATELGPPRELGQVAAQSSALFGWTYLAPSLSLLREESTPVELSGASLRQLSRLVAALSSELRNEGPNSMAREGKLALLRDCLALLCGALGGPAHGLGDLCSTNEFSTGFSSALAFARDVAAAARSSDPASAPALLGCCDLACAVAEAGAARCGADLIAAALGTLPCVTRLLVAEFNARLAVEVPEGATAREWRELVDYLAYLLREREAKTT</sequence>
<dbReference type="Pfam" id="PF05536">
    <property type="entry name" value="Neurochondrin"/>
    <property type="match status" value="1"/>
</dbReference>
<protein>
    <recommendedName>
        <fullName evidence="4">Neurochondrin</fullName>
    </recommendedName>
</protein>
<reference evidence="2 3" key="1">
    <citation type="submission" date="2024-03" db="EMBL/GenBank/DDBJ databases">
        <title>Complete genome sequence of the green alga Chloropicon roscoffensis RCC1871.</title>
        <authorList>
            <person name="Lemieux C."/>
            <person name="Pombert J.-F."/>
            <person name="Otis C."/>
            <person name="Turmel M."/>
        </authorList>
    </citation>
    <scope>NUCLEOTIDE SEQUENCE [LARGE SCALE GENOMIC DNA]</scope>
    <source>
        <strain evidence="2 3">RCC1871</strain>
    </source>
</reference>
<dbReference type="InterPro" id="IPR008709">
    <property type="entry name" value="Neurochondrin"/>
</dbReference>
<evidence type="ECO:0000256" key="1">
    <source>
        <dbReference type="SAM" id="MobiDB-lite"/>
    </source>
</evidence>
<evidence type="ECO:0000313" key="3">
    <source>
        <dbReference type="Proteomes" id="UP001472866"/>
    </source>
</evidence>
<proteinExistence type="predicted"/>
<evidence type="ECO:0008006" key="4">
    <source>
        <dbReference type="Google" id="ProtNLM"/>
    </source>
</evidence>
<dbReference type="AlphaFoldDB" id="A0AAX4PET7"/>